<feature type="domain" description="Carbamoyltransferase C-terminal" evidence="3">
    <location>
        <begin position="393"/>
        <end position="528"/>
    </location>
</feature>
<evidence type="ECO:0000313" key="4">
    <source>
        <dbReference type="EMBL" id="BCB88658.1"/>
    </source>
</evidence>
<protein>
    <submittedName>
        <fullName evidence="4">Nodulation protein U</fullName>
    </submittedName>
</protein>
<dbReference type="InterPro" id="IPR038152">
    <property type="entry name" value="Carbam_trans_C_sf"/>
</dbReference>
<dbReference type="EMBL" id="AP022871">
    <property type="protein sequence ID" value="BCB88658.1"/>
    <property type="molecule type" value="Genomic_DNA"/>
</dbReference>
<evidence type="ECO:0000259" key="3">
    <source>
        <dbReference type="Pfam" id="PF16861"/>
    </source>
</evidence>
<dbReference type="InterPro" id="IPR051338">
    <property type="entry name" value="NodU/CmcH_Carbamoyltrnsfr"/>
</dbReference>
<comment type="similarity">
    <text evidence="1">Belongs to the NodU/CmcH family.</text>
</comment>
<evidence type="ECO:0000256" key="1">
    <source>
        <dbReference type="ARBA" id="ARBA00006129"/>
    </source>
</evidence>
<feature type="domain" description="Carbamoyltransferase" evidence="2">
    <location>
        <begin position="3"/>
        <end position="345"/>
    </location>
</feature>
<dbReference type="Gene3D" id="3.90.870.20">
    <property type="entry name" value="Carbamoyltransferase, C-terminal domain"/>
    <property type="match status" value="1"/>
</dbReference>
<dbReference type="AlphaFoldDB" id="A0A6F8YRV3"/>
<organism evidence="4 5">
    <name type="scientific">Phytohabitans suffuscus</name>
    <dbReference type="NCBI Taxonomy" id="624315"/>
    <lineage>
        <taxon>Bacteria</taxon>
        <taxon>Bacillati</taxon>
        <taxon>Actinomycetota</taxon>
        <taxon>Actinomycetes</taxon>
        <taxon>Micromonosporales</taxon>
        <taxon>Micromonosporaceae</taxon>
    </lineage>
</organism>
<dbReference type="Pfam" id="PF16861">
    <property type="entry name" value="Carbam_trans_C"/>
    <property type="match status" value="1"/>
</dbReference>
<reference evidence="4 5" key="2">
    <citation type="submission" date="2020-03" db="EMBL/GenBank/DDBJ databases">
        <authorList>
            <person name="Ichikawa N."/>
            <person name="Kimura A."/>
            <person name="Kitahashi Y."/>
            <person name="Uohara A."/>
        </authorList>
    </citation>
    <scope>NUCLEOTIDE SEQUENCE [LARGE SCALE GENOMIC DNA]</scope>
    <source>
        <strain evidence="4 5">NBRC 105367</strain>
    </source>
</reference>
<reference evidence="4 5" key="1">
    <citation type="submission" date="2020-03" db="EMBL/GenBank/DDBJ databases">
        <title>Whole genome shotgun sequence of Phytohabitans suffuscus NBRC 105367.</title>
        <authorList>
            <person name="Komaki H."/>
            <person name="Tamura T."/>
        </authorList>
    </citation>
    <scope>NUCLEOTIDE SEQUENCE [LARGE SCALE GENOMIC DNA]</scope>
    <source>
        <strain evidence="4 5">NBRC 105367</strain>
    </source>
</reference>
<gene>
    <name evidence="4" type="primary">nodU</name>
    <name evidence="4" type="ORF">Psuf_059710</name>
</gene>
<dbReference type="InterPro" id="IPR003696">
    <property type="entry name" value="Carbtransf_dom"/>
</dbReference>
<dbReference type="PANTHER" id="PTHR34847:SF1">
    <property type="entry name" value="NODULATION PROTEIN U"/>
    <property type="match status" value="1"/>
</dbReference>
<dbReference type="Pfam" id="PF02543">
    <property type="entry name" value="Carbam_trans_N"/>
    <property type="match status" value="1"/>
</dbReference>
<dbReference type="PANTHER" id="PTHR34847">
    <property type="entry name" value="NODULATION PROTEIN U"/>
    <property type="match status" value="1"/>
</dbReference>
<dbReference type="Proteomes" id="UP000503011">
    <property type="component" value="Chromosome"/>
</dbReference>
<evidence type="ECO:0000313" key="5">
    <source>
        <dbReference type="Proteomes" id="UP000503011"/>
    </source>
</evidence>
<keyword evidence="5" id="KW-1185">Reference proteome</keyword>
<dbReference type="RefSeq" id="WP_173160200.1">
    <property type="nucleotide sequence ID" value="NZ_AP022871.1"/>
</dbReference>
<dbReference type="KEGG" id="psuu:Psuf_059710"/>
<dbReference type="GO" id="GO:0003824">
    <property type="term" value="F:catalytic activity"/>
    <property type="evidence" value="ECO:0007669"/>
    <property type="project" value="InterPro"/>
</dbReference>
<dbReference type="Gene3D" id="3.30.420.40">
    <property type="match status" value="1"/>
</dbReference>
<proteinExistence type="inferred from homology"/>
<name>A0A6F8YRV3_9ACTN</name>
<accession>A0A6F8YRV3</accession>
<evidence type="ECO:0000259" key="2">
    <source>
        <dbReference type="Pfam" id="PF02543"/>
    </source>
</evidence>
<sequence length="557" mass="59974">MLICGIKVSHDGGVALIEDDRVLFSIEVEKLANSPRHSSLGDLSRVAQLLRAEGVDPDDVDQFVVDGWVGEDGDLEATEPAVLAVNHDGTAKRIRVAPYQDRPADRNPLRRHVSNDHSFAARGGGYASYHHASNHLVGAYTASPAAARGEDAWVLVWDGGIVPRLYEVNAAQRSIVPVAALLPLTGNSFGDFSGQFEPYWRSTDGMTADEIWRYRLSIAGKAMAYAALGSVEESAFGVFADLLNEFPSAAHGNAKLLAEKVANNRDELFPGMSNASLIATFQAYLGSLLVKRLTAVAGPRPKCLVMAGGCALNIKWNTQLRSSGLFEEVWVPPFPNDSGAAIGTAACEMFVRGYSALRWDVYSGPRIAVGDVPAGWDVTSCTEQELASILHREGEPVTVLSGRAEIGPRALGNRSILAPATDPNMKDTLNRAKDRAPYRPVAPICLQDRAAEVFSPGGTDLHMLFEHRLRPGWSERVPAVIHLDGTVRLQTIERTGPSAASRILAAYEQISGIPVLCNTSANHNGCGFFPDVASAAGWGRTRRIWSDGHIYTRASGS</sequence>
<dbReference type="InterPro" id="IPR031730">
    <property type="entry name" value="Carbam_trans_C"/>
</dbReference>